<dbReference type="Proteomes" id="UP000054632">
    <property type="component" value="Unassembled WGS sequence"/>
</dbReference>
<dbReference type="EMBL" id="JYDR01000819">
    <property type="protein sequence ID" value="KRY63853.1"/>
    <property type="molecule type" value="Genomic_DNA"/>
</dbReference>
<name>A0A0V1DQM2_TRIPS</name>
<evidence type="ECO:0000313" key="1">
    <source>
        <dbReference type="EMBL" id="KRY63853.1"/>
    </source>
</evidence>
<dbReference type="AlphaFoldDB" id="A0A0V1DQM2"/>
<protein>
    <submittedName>
        <fullName evidence="1">Uncharacterized protein</fullName>
    </submittedName>
</protein>
<gene>
    <name evidence="1" type="ORF">T4A_10055</name>
</gene>
<sequence length="62" mass="7026">MKVNNFPYKSIVKNFSGNCIGIFQALHLYVYKALCLPILADDEEGQLWNTNKRTSPLPIAVK</sequence>
<evidence type="ECO:0000313" key="2">
    <source>
        <dbReference type="Proteomes" id="UP000054632"/>
    </source>
</evidence>
<accession>A0A0V1DQM2</accession>
<reference evidence="1 2" key="1">
    <citation type="submission" date="2015-01" db="EMBL/GenBank/DDBJ databases">
        <title>Evolution of Trichinella species and genotypes.</title>
        <authorList>
            <person name="Korhonen P.K."/>
            <person name="Edoardo P."/>
            <person name="Giuseppe L.R."/>
            <person name="Gasser R.B."/>
        </authorList>
    </citation>
    <scope>NUCLEOTIDE SEQUENCE [LARGE SCALE GENOMIC DNA]</scope>
    <source>
        <strain evidence="1">ISS13</strain>
    </source>
</reference>
<proteinExistence type="predicted"/>
<organism evidence="1 2">
    <name type="scientific">Trichinella pseudospiralis</name>
    <name type="common">Parasitic roundworm</name>
    <dbReference type="NCBI Taxonomy" id="6337"/>
    <lineage>
        <taxon>Eukaryota</taxon>
        <taxon>Metazoa</taxon>
        <taxon>Ecdysozoa</taxon>
        <taxon>Nematoda</taxon>
        <taxon>Enoplea</taxon>
        <taxon>Dorylaimia</taxon>
        <taxon>Trichinellida</taxon>
        <taxon>Trichinellidae</taxon>
        <taxon>Trichinella</taxon>
    </lineage>
</organism>
<comment type="caution">
    <text evidence="1">The sequence shown here is derived from an EMBL/GenBank/DDBJ whole genome shotgun (WGS) entry which is preliminary data.</text>
</comment>